<comment type="caution">
    <text evidence="6">The sequence shown here is derived from an EMBL/GenBank/DDBJ whole genome shotgun (WGS) entry which is preliminary data.</text>
</comment>
<dbReference type="GO" id="GO:0016020">
    <property type="term" value="C:membrane"/>
    <property type="evidence" value="ECO:0007669"/>
    <property type="project" value="UniProtKB-SubCell"/>
</dbReference>
<dbReference type="Gene3D" id="1.20.1540.10">
    <property type="entry name" value="Rhomboid-like"/>
    <property type="match status" value="1"/>
</dbReference>
<feature type="transmembrane region" description="Helical" evidence="5">
    <location>
        <begin position="186"/>
        <end position="205"/>
    </location>
</feature>
<keyword evidence="3 5" id="KW-1133">Transmembrane helix</keyword>
<sequence>MNFLGKFLNRLERKFGHLAIHNLPMYIVVLYGIGFFMQMIDPNFYLKFSLNPYFVFHGEPWRVLTFLVVPPSSNAIFIIFVLLFYYSICQSLENIWGSFRFNLYYFTGVIGTILAALISYVVTKDTWIFMDTYYLNLSLFLAFAASFPDMIVYFMFILPVKVKWLGVLDGIYLLVEFINGGNGTKIAIVVAMLNFVLFFFATRNYKRVSPQQIRRKHKYQRAVRQSTTYENGARHRCTICGRTELDDPNLEFRYCSKCDGDHEYCQEHLFTHTHIKK</sequence>
<dbReference type="InterPro" id="IPR035952">
    <property type="entry name" value="Rhomboid-like_sf"/>
</dbReference>
<feature type="transmembrane region" description="Helical" evidence="5">
    <location>
        <begin position="60"/>
        <end position="89"/>
    </location>
</feature>
<comment type="subcellular location">
    <subcellularLocation>
        <location evidence="1">Membrane</location>
        <topology evidence="1">Multi-pass membrane protein</topology>
    </subcellularLocation>
</comment>
<dbReference type="EMBL" id="JADIML010000171">
    <property type="protein sequence ID" value="MBO8463538.1"/>
    <property type="molecule type" value="Genomic_DNA"/>
</dbReference>
<reference evidence="6" key="1">
    <citation type="submission" date="2020-10" db="EMBL/GenBank/DDBJ databases">
        <authorList>
            <person name="Gilroy R."/>
        </authorList>
    </citation>
    <scope>NUCLEOTIDE SEQUENCE</scope>
    <source>
        <strain evidence="6">E3-2379</strain>
    </source>
</reference>
<accession>A0A9D9I0C5</accession>
<protein>
    <recommendedName>
        <fullName evidence="8">Peptidase S54 rhomboid domain-containing protein</fullName>
    </recommendedName>
</protein>
<evidence type="ECO:0000313" key="6">
    <source>
        <dbReference type="EMBL" id="MBO8463538.1"/>
    </source>
</evidence>
<evidence type="ECO:0000256" key="1">
    <source>
        <dbReference type="ARBA" id="ARBA00004141"/>
    </source>
</evidence>
<reference evidence="6" key="2">
    <citation type="journal article" date="2021" name="PeerJ">
        <title>Extensive microbial diversity within the chicken gut microbiome revealed by metagenomics and culture.</title>
        <authorList>
            <person name="Gilroy R."/>
            <person name="Ravi A."/>
            <person name="Getino M."/>
            <person name="Pursley I."/>
            <person name="Horton D.L."/>
            <person name="Alikhan N.F."/>
            <person name="Baker D."/>
            <person name="Gharbi K."/>
            <person name="Hall N."/>
            <person name="Watson M."/>
            <person name="Adriaenssens E.M."/>
            <person name="Foster-Nyarko E."/>
            <person name="Jarju S."/>
            <person name="Secka A."/>
            <person name="Antonio M."/>
            <person name="Oren A."/>
            <person name="Chaudhuri R.R."/>
            <person name="La Ragione R."/>
            <person name="Hildebrand F."/>
            <person name="Pallen M.J."/>
        </authorList>
    </citation>
    <scope>NUCLEOTIDE SEQUENCE</scope>
    <source>
        <strain evidence="6">E3-2379</strain>
    </source>
</reference>
<feature type="transmembrane region" description="Helical" evidence="5">
    <location>
        <begin position="134"/>
        <end position="157"/>
    </location>
</feature>
<name>A0A9D9I0C5_9FIRM</name>
<evidence type="ECO:0000256" key="2">
    <source>
        <dbReference type="ARBA" id="ARBA00022692"/>
    </source>
</evidence>
<dbReference type="Proteomes" id="UP000823618">
    <property type="component" value="Unassembled WGS sequence"/>
</dbReference>
<evidence type="ECO:0000313" key="7">
    <source>
        <dbReference type="Proteomes" id="UP000823618"/>
    </source>
</evidence>
<organism evidence="6 7">
    <name type="scientific">Candidatus Scybalomonas excrementavium</name>
    <dbReference type="NCBI Taxonomy" id="2840943"/>
    <lineage>
        <taxon>Bacteria</taxon>
        <taxon>Bacillati</taxon>
        <taxon>Bacillota</taxon>
        <taxon>Clostridia</taxon>
        <taxon>Lachnospirales</taxon>
        <taxon>Lachnospiraceae</taxon>
        <taxon>Lachnospiraceae incertae sedis</taxon>
        <taxon>Candidatus Scybalomonas</taxon>
    </lineage>
</organism>
<evidence type="ECO:0000256" key="3">
    <source>
        <dbReference type="ARBA" id="ARBA00022989"/>
    </source>
</evidence>
<evidence type="ECO:0000256" key="5">
    <source>
        <dbReference type="SAM" id="Phobius"/>
    </source>
</evidence>
<evidence type="ECO:0008006" key="8">
    <source>
        <dbReference type="Google" id="ProtNLM"/>
    </source>
</evidence>
<evidence type="ECO:0000256" key="4">
    <source>
        <dbReference type="ARBA" id="ARBA00023136"/>
    </source>
</evidence>
<feature type="transmembrane region" description="Helical" evidence="5">
    <location>
        <begin position="20"/>
        <end position="40"/>
    </location>
</feature>
<keyword evidence="2 5" id="KW-0812">Transmembrane</keyword>
<gene>
    <name evidence="6" type="ORF">IAC13_06355</name>
</gene>
<dbReference type="SUPFAM" id="SSF144091">
    <property type="entry name" value="Rhomboid-like"/>
    <property type="match status" value="1"/>
</dbReference>
<feature type="transmembrane region" description="Helical" evidence="5">
    <location>
        <begin position="101"/>
        <end position="122"/>
    </location>
</feature>
<dbReference type="AlphaFoldDB" id="A0A9D9I0C5"/>
<keyword evidence="4 5" id="KW-0472">Membrane</keyword>
<proteinExistence type="predicted"/>